<evidence type="ECO:0000313" key="5">
    <source>
        <dbReference type="EMBL" id="PQA55678.1"/>
    </source>
</evidence>
<sequence length="298" mass="33982">MKEIVRIGSIAQYNNIRGVKTEHPLVAVINLAKAQPMPAKSFNFGLYAVSLKEGDNGQLRYGRSHYDYQAGSMIFVAPGQVIAVEPAVEPGTGKGWILLFHPDLINGTPLGKHIQNYSFFSYDVHEALHLSDKEQAIVTDCFAKIEYELDQNLDKHSKVLIASNIELLLNYCTRFYDRQFMIRENANRGVLERFERLLKDYFSSDQPQLVGFPSVAYCARALHLSSNYFGDLIKKETSRSAQEYIQSKVLDIAKERLLDVDKSVSEIAYELGFKYPQNFTRLFKQKTGTTPNDYRMLN</sequence>
<dbReference type="SUPFAM" id="SSF46689">
    <property type="entry name" value="Homeodomain-like"/>
    <property type="match status" value="1"/>
</dbReference>
<dbReference type="RefSeq" id="WP_104715138.1">
    <property type="nucleotide sequence ID" value="NZ_PTRA01000004.1"/>
</dbReference>
<dbReference type="OrthoDB" id="643086at2"/>
<protein>
    <submittedName>
        <fullName evidence="5">AraC family transcriptional regulator</fullName>
    </submittedName>
</protein>
<dbReference type="Pfam" id="PF12833">
    <property type="entry name" value="HTH_18"/>
    <property type="match status" value="1"/>
</dbReference>
<reference evidence="6" key="1">
    <citation type="submission" date="2018-02" db="EMBL/GenBank/DDBJ databases">
        <title>Genome sequencing of Solimonas sp. HR-BB.</title>
        <authorList>
            <person name="Lee Y."/>
            <person name="Jeon C.O."/>
        </authorList>
    </citation>
    <scope>NUCLEOTIDE SEQUENCE [LARGE SCALE GENOMIC DNA]</scope>
    <source>
        <strain evidence="6">HR-U</strain>
    </source>
</reference>
<evidence type="ECO:0000256" key="2">
    <source>
        <dbReference type="ARBA" id="ARBA00023125"/>
    </source>
</evidence>
<dbReference type="EMBL" id="PTRA01000004">
    <property type="protein sequence ID" value="PQA55678.1"/>
    <property type="molecule type" value="Genomic_DNA"/>
</dbReference>
<dbReference type="PROSITE" id="PS01124">
    <property type="entry name" value="HTH_ARAC_FAMILY_2"/>
    <property type="match status" value="1"/>
</dbReference>
<dbReference type="PRINTS" id="PR00032">
    <property type="entry name" value="HTHARAC"/>
</dbReference>
<organism evidence="5 6">
    <name type="scientific">Siphonobacter curvatus</name>
    <dbReference type="NCBI Taxonomy" id="2094562"/>
    <lineage>
        <taxon>Bacteria</taxon>
        <taxon>Pseudomonadati</taxon>
        <taxon>Bacteroidota</taxon>
        <taxon>Cytophagia</taxon>
        <taxon>Cytophagales</taxon>
        <taxon>Cytophagaceae</taxon>
        <taxon>Siphonobacter</taxon>
    </lineage>
</organism>
<dbReference type="InterPro" id="IPR018060">
    <property type="entry name" value="HTH_AraC"/>
</dbReference>
<evidence type="ECO:0000256" key="1">
    <source>
        <dbReference type="ARBA" id="ARBA00023015"/>
    </source>
</evidence>
<dbReference type="PANTHER" id="PTHR43280">
    <property type="entry name" value="ARAC-FAMILY TRANSCRIPTIONAL REGULATOR"/>
    <property type="match status" value="1"/>
</dbReference>
<feature type="domain" description="HTH araC/xylS-type" evidence="4">
    <location>
        <begin position="192"/>
        <end position="297"/>
    </location>
</feature>
<gene>
    <name evidence="5" type="ORF">C5O19_19920</name>
</gene>
<keyword evidence="6" id="KW-1185">Reference proteome</keyword>
<evidence type="ECO:0000256" key="3">
    <source>
        <dbReference type="ARBA" id="ARBA00023163"/>
    </source>
</evidence>
<keyword evidence="1" id="KW-0805">Transcription regulation</keyword>
<keyword evidence="2" id="KW-0238">DNA-binding</keyword>
<keyword evidence="3" id="KW-0804">Transcription</keyword>
<dbReference type="InterPro" id="IPR009057">
    <property type="entry name" value="Homeodomain-like_sf"/>
</dbReference>
<dbReference type="SMART" id="SM00342">
    <property type="entry name" value="HTH_ARAC"/>
    <property type="match status" value="1"/>
</dbReference>
<dbReference type="InterPro" id="IPR020449">
    <property type="entry name" value="Tscrpt_reg_AraC-type_HTH"/>
</dbReference>
<evidence type="ECO:0000313" key="6">
    <source>
        <dbReference type="Proteomes" id="UP000239590"/>
    </source>
</evidence>
<dbReference type="Proteomes" id="UP000239590">
    <property type="component" value="Unassembled WGS sequence"/>
</dbReference>
<comment type="caution">
    <text evidence="5">The sequence shown here is derived from an EMBL/GenBank/DDBJ whole genome shotgun (WGS) entry which is preliminary data.</text>
</comment>
<dbReference type="GO" id="GO:0003700">
    <property type="term" value="F:DNA-binding transcription factor activity"/>
    <property type="evidence" value="ECO:0007669"/>
    <property type="project" value="InterPro"/>
</dbReference>
<proteinExistence type="predicted"/>
<name>A0A2S7IHX4_9BACT</name>
<dbReference type="GO" id="GO:0043565">
    <property type="term" value="F:sequence-specific DNA binding"/>
    <property type="evidence" value="ECO:0007669"/>
    <property type="project" value="InterPro"/>
</dbReference>
<dbReference type="Gene3D" id="1.10.10.60">
    <property type="entry name" value="Homeodomain-like"/>
    <property type="match status" value="2"/>
</dbReference>
<evidence type="ECO:0000259" key="4">
    <source>
        <dbReference type="PROSITE" id="PS01124"/>
    </source>
</evidence>
<dbReference type="PANTHER" id="PTHR43280:SF32">
    <property type="entry name" value="TRANSCRIPTIONAL REGULATORY PROTEIN"/>
    <property type="match status" value="1"/>
</dbReference>
<dbReference type="AlphaFoldDB" id="A0A2S7IHX4"/>
<accession>A0A2S7IHX4</accession>